<evidence type="ECO:0000313" key="3">
    <source>
        <dbReference type="Proteomes" id="UP000008866"/>
    </source>
</evidence>
<evidence type="ECO:0000256" key="1">
    <source>
        <dbReference type="SAM" id="MobiDB-lite"/>
    </source>
</evidence>
<dbReference type="KEGG" id="abe:ARB_06684"/>
<protein>
    <submittedName>
        <fullName evidence="2">Uncharacterized protein</fullName>
    </submittedName>
</protein>
<feature type="region of interest" description="Disordered" evidence="1">
    <location>
        <begin position="63"/>
        <end position="108"/>
    </location>
</feature>
<dbReference type="HOGENOM" id="CLU_2196303_0_0_1"/>
<organism evidence="2 3">
    <name type="scientific">Arthroderma benhamiae (strain ATCC MYA-4681 / CBS 112371)</name>
    <name type="common">Trichophyton mentagrophytes</name>
    <dbReference type="NCBI Taxonomy" id="663331"/>
    <lineage>
        <taxon>Eukaryota</taxon>
        <taxon>Fungi</taxon>
        <taxon>Dikarya</taxon>
        <taxon>Ascomycota</taxon>
        <taxon>Pezizomycotina</taxon>
        <taxon>Eurotiomycetes</taxon>
        <taxon>Eurotiomycetidae</taxon>
        <taxon>Onygenales</taxon>
        <taxon>Arthrodermataceae</taxon>
        <taxon>Trichophyton</taxon>
    </lineage>
</organism>
<dbReference type="Proteomes" id="UP000008866">
    <property type="component" value="Unassembled WGS sequence"/>
</dbReference>
<accession>D4ARE2</accession>
<proteinExistence type="predicted"/>
<feature type="compositionally biased region" description="Acidic residues" evidence="1">
    <location>
        <begin position="72"/>
        <end position="96"/>
    </location>
</feature>
<dbReference type="eggNOG" id="ENOG502RQ74">
    <property type="taxonomic scope" value="Eukaryota"/>
</dbReference>
<sequence>MHGQQLIKLSTAGNRREVPVPCITYDAMDTCQQTQQVESSCKLFVVSGSDVRRRQKMLKREYRSRDDFQILNDDDDEDGDNDHDDDDDDDDDEEEHKEDHRPVRLEQG</sequence>
<comment type="caution">
    <text evidence="2">The sequence shown here is derived from an EMBL/GenBank/DDBJ whole genome shotgun (WGS) entry which is preliminary data.</text>
</comment>
<dbReference type="AlphaFoldDB" id="D4ARE2"/>
<dbReference type="GeneID" id="9527230"/>
<reference evidence="3" key="1">
    <citation type="journal article" date="2011" name="Genome Biol.">
        <title>Comparative and functional genomics provide insights into the pathogenicity of dermatophytic fungi.</title>
        <authorList>
            <person name="Burmester A."/>
            <person name="Shelest E."/>
            <person name="Gloeckner G."/>
            <person name="Heddergott C."/>
            <person name="Schindler S."/>
            <person name="Staib P."/>
            <person name="Heidel A."/>
            <person name="Felder M."/>
            <person name="Petzold A."/>
            <person name="Szafranski K."/>
            <person name="Feuermann M."/>
            <person name="Pedruzzi I."/>
            <person name="Priebe S."/>
            <person name="Groth M."/>
            <person name="Winkler R."/>
            <person name="Li W."/>
            <person name="Kniemeyer O."/>
            <person name="Schroeckh V."/>
            <person name="Hertweck C."/>
            <person name="Hube B."/>
            <person name="White T.C."/>
            <person name="Platzer M."/>
            <person name="Guthke R."/>
            <person name="Heitman J."/>
            <person name="Woestemeyer J."/>
            <person name="Zipfel P.F."/>
            <person name="Monod M."/>
            <person name="Brakhage A.A."/>
        </authorList>
    </citation>
    <scope>NUCLEOTIDE SEQUENCE [LARGE SCALE GENOMIC DNA]</scope>
    <source>
        <strain evidence="3">ATCC MYA-4681 / CBS 112371</strain>
    </source>
</reference>
<evidence type="ECO:0000313" key="2">
    <source>
        <dbReference type="EMBL" id="EFE34285.1"/>
    </source>
</evidence>
<keyword evidence="3" id="KW-1185">Reference proteome</keyword>
<dbReference type="EMBL" id="ABSU01000006">
    <property type="protein sequence ID" value="EFE34285.1"/>
    <property type="molecule type" value="Genomic_DNA"/>
</dbReference>
<dbReference type="RefSeq" id="XP_003014925.1">
    <property type="nucleotide sequence ID" value="XM_003014879.1"/>
</dbReference>
<name>D4ARE2_ARTBC</name>
<feature type="compositionally biased region" description="Basic and acidic residues" evidence="1">
    <location>
        <begin position="97"/>
        <end position="108"/>
    </location>
</feature>
<gene>
    <name evidence="2" type="ORF">ARB_06684</name>
</gene>